<dbReference type="InterPro" id="IPR018200">
    <property type="entry name" value="USP_CS"/>
</dbReference>
<evidence type="ECO:0000256" key="3">
    <source>
        <dbReference type="ARBA" id="ARBA00012759"/>
    </source>
</evidence>
<dbReference type="GO" id="GO:0006508">
    <property type="term" value="P:proteolysis"/>
    <property type="evidence" value="ECO:0007669"/>
    <property type="project" value="UniProtKB-KW"/>
</dbReference>
<dbReference type="GO" id="GO:0005634">
    <property type="term" value="C:nucleus"/>
    <property type="evidence" value="ECO:0007669"/>
    <property type="project" value="TreeGrafter"/>
</dbReference>
<evidence type="ECO:0000256" key="7">
    <source>
        <dbReference type="ARBA" id="ARBA00022807"/>
    </source>
</evidence>
<keyword evidence="7" id="KW-0788">Thiol protease</keyword>
<evidence type="ECO:0000256" key="6">
    <source>
        <dbReference type="ARBA" id="ARBA00022801"/>
    </source>
</evidence>
<dbReference type="GO" id="GO:0016579">
    <property type="term" value="P:protein deubiquitination"/>
    <property type="evidence" value="ECO:0007669"/>
    <property type="project" value="InterPro"/>
</dbReference>
<dbReference type="InterPro" id="IPR001394">
    <property type="entry name" value="Peptidase_C19_UCH"/>
</dbReference>
<dbReference type="GO" id="GO:0005829">
    <property type="term" value="C:cytosol"/>
    <property type="evidence" value="ECO:0007669"/>
    <property type="project" value="TreeGrafter"/>
</dbReference>
<dbReference type="PROSITE" id="PS00973">
    <property type="entry name" value="USP_2"/>
    <property type="match status" value="1"/>
</dbReference>
<organism evidence="9 10">
    <name type="scientific">Blepharisma stoltei</name>
    <dbReference type="NCBI Taxonomy" id="1481888"/>
    <lineage>
        <taxon>Eukaryota</taxon>
        <taxon>Sar</taxon>
        <taxon>Alveolata</taxon>
        <taxon>Ciliophora</taxon>
        <taxon>Postciliodesmatophora</taxon>
        <taxon>Heterotrichea</taxon>
        <taxon>Heterotrichida</taxon>
        <taxon>Blepharismidae</taxon>
        <taxon>Blepharisma</taxon>
    </lineage>
</organism>
<keyword evidence="4" id="KW-0645">Protease</keyword>
<gene>
    <name evidence="9" type="ORF">BSTOLATCC_MIC53479</name>
</gene>
<dbReference type="Gene3D" id="3.90.70.10">
    <property type="entry name" value="Cysteine proteinases"/>
    <property type="match status" value="1"/>
</dbReference>
<feature type="domain" description="USP" evidence="8">
    <location>
        <begin position="45"/>
        <end position="314"/>
    </location>
</feature>
<dbReference type="Proteomes" id="UP001162131">
    <property type="component" value="Unassembled WGS sequence"/>
</dbReference>
<dbReference type="PANTHER" id="PTHR24006:SF758">
    <property type="entry name" value="UBIQUITIN CARBOXYL-TERMINAL HYDROLASE 36"/>
    <property type="match status" value="1"/>
</dbReference>
<keyword evidence="5" id="KW-0833">Ubl conjugation pathway</keyword>
<keyword evidence="10" id="KW-1185">Reference proteome</keyword>
<dbReference type="AlphaFoldDB" id="A0AAU9K6Z3"/>
<dbReference type="EMBL" id="CAJZBQ010000053">
    <property type="protein sequence ID" value="CAG9331409.1"/>
    <property type="molecule type" value="Genomic_DNA"/>
</dbReference>
<dbReference type="InterPro" id="IPR028889">
    <property type="entry name" value="USP"/>
</dbReference>
<reference evidence="9" key="1">
    <citation type="submission" date="2021-09" db="EMBL/GenBank/DDBJ databases">
        <authorList>
            <consortium name="AG Swart"/>
            <person name="Singh M."/>
            <person name="Singh A."/>
            <person name="Seah K."/>
            <person name="Emmerich C."/>
        </authorList>
    </citation>
    <scope>NUCLEOTIDE SEQUENCE</scope>
    <source>
        <strain evidence="9">ATCC30299</strain>
    </source>
</reference>
<dbReference type="InterPro" id="IPR038765">
    <property type="entry name" value="Papain-like_cys_pep_sf"/>
</dbReference>
<dbReference type="PANTHER" id="PTHR24006">
    <property type="entry name" value="UBIQUITIN CARBOXYL-TERMINAL HYDROLASE"/>
    <property type="match status" value="1"/>
</dbReference>
<proteinExistence type="inferred from homology"/>
<comment type="catalytic activity">
    <reaction evidence="1">
        <text>Thiol-dependent hydrolysis of ester, thioester, amide, peptide and isopeptide bonds formed by the C-terminal Gly of ubiquitin (a 76-residue protein attached to proteins as an intracellular targeting signal).</text>
        <dbReference type="EC" id="3.4.19.12"/>
    </reaction>
</comment>
<comment type="similarity">
    <text evidence="2">Belongs to the peptidase C19 family.</text>
</comment>
<comment type="caution">
    <text evidence="9">The sequence shown here is derived from an EMBL/GenBank/DDBJ whole genome shotgun (WGS) entry which is preliminary data.</text>
</comment>
<sequence length="369" mass="43137">MNNKLQWELESFQHNSKSTQSLKLSYDLFQESSLLDWQHRQVLSRGFKNMGNTCFINSTLQCLLYTPPLQNIIHRCKKVFCTLCCFKRLFKSSTRIPDDFLKYLPRFSQSFSLGKQEDAHELLRFLVERMERNVVRQIFGGVLRSKVQCLNCHFESEIYENFLDISLDLSDSDLERCLANFCKNEFLDGMNLYFCAPCGVRTVACKQFIIKSPPLILTLHLKRFTNEGKKDMTHVKFPEKLNFQPYLLMPEQSIYELYAVLVHMGYSSRSGHYYSYIKGPNNEWYIANDLSVLKVNLNKVLNDRSAYILFYKKSKVEDVDSDGADISLGKKKGRCLDFKEEKLREIKKMKIRGDGKENRRVKGCDGNKI</sequence>
<evidence type="ECO:0000256" key="4">
    <source>
        <dbReference type="ARBA" id="ARBA00022670"/>
    </source>
</evidence>
<evidence type="ECO:0000256" key="1">
    <source>
        <dbReference type="ARBA" id="ARBA00000707"/>
    </source>
</evidence>
<protein>
    <recommendedName>
        <fullName evidence="3">ubiquitinyl hydrolase 1</fullName>
        <ecNumber evidence="3">3.4.19.12</ecNumber>
    </recommendedName>
</protein>
<accession>A0AAU9K6Z3</accession>
<dbReference type="SUPFAM" id="SSF54001">
    <property type="entry name" value="Cysteine proteinases"/>
    <property type="match status" value="1"/>
</dbReference>
<keyword evidence="6" id="KW-0378">Hydrolase</keyword>
<dbReference type="PROSITE" id="PS50235">
    <property type="entry name" value="USP_3"/>
    <property type="match status" value="1"/>
</dbReference>
<dbReference type="Pfam" id="PF00443">
    <property type="entry name" value="UCH"/>
    <property type="match status" value="1"/>
</dbReference>
<evidence type="ECO:0000313" key="10">
    <source>
        <dbReference type="Proteomes" id="UP001162131"/>
    </source>
</evidence>
<dbReference type="InterPro" id="IPR050164">
    <property type="entry name" value="Peptidase_C19"/>
</dbReference>
<dbReference type="PROSITE" id="PS00972">
    <property type="entry name" value="USP_1"/>
    <property type="match status" value="1"/>
</dbReference>
<dbReference type="GO" id="GO:0004843">
    <property type="term" value="F:cysteine-type deubiquitinase activity"/>
    <property type="evidence" value="ECO:0007669"/>
    <property type="project" value="UniProtKB-EC"/>
</dbReference>
<dbReference type="EC" id="3.4.19.12" evidence="3"/>
<evidence type="ECO:0000259" key="8">
    <source>
        <dbReference type="PROSITE" id="PS50235"/>
    </source>
</evidence>
<evidence type="ECO:0000256" key="2">
    <source>
        <dbReference type="ARBA" id="ARBA00009085"/>
    </source>
</evidence>
<name>A0AAU9K6Z3_9CILI</name>
<evidence type="ECO:0000313" key="9">
    <source>
        <dbReference type="EMBL" id="CAG9331409.1"/>
    </source>
</evidence>
<evidence type="ECO:0000256" key="5">
    <source>
        <dbReference type="ARBA" id="ARBA00022786"/>
    </source>
</evidence>